<dbReference type="EMBL" id="UGUA01000002">
    <property type="protein sequence ID" value="SUC36488.1"/>
    <property type="molecule type" value="Genomic_DNA"/>
</dbReference>
<evidence type="ECO:0000313" key="2">
    <source>
        <dbReference type="Proteomes" id="UP000255129"/>
    </source>
</evidence>
<dbReference type="Proteomes" id="UP000255129">
    <property type="component" value="Unassembled WGS sequence"/>
</dbReference>
<name>A0A379G684_9GAMM</name>
<protein>
    <submittedName>
        <fullName evidence="1">Protein of uncharacterized function (DUF2496)</fullName>
    </submittedName>
</protein>
<dbReference type="OrthoDB" id="6197868at2"/>
<dbReference type="AlphaFoldDB" id="A0A379G684"/>
<dbReference type="InterPro" id="IPR019630">
    <property type="entry name" value="DUF2496_YbaM-rel"/>
</dbReference>
<accession>A0A379G684</accession>
<dbReference type="Pfam" id="PF10689">
    <property type="entry name" value="DUF2496"/>
    <property type="match status" value="1"/>
</dbReference>
<organism evidence="1 2">
    <name type="scientific">Providencia rustigianii</name>
    <dbReference type="NCBI Taxonomy" id="158850"/>
    <lineage>
        <taxon>Bacteria</taxon>
        <taxon>Pseudomonadati</taxon>
        <taxon>Pseudomonadota</taxon>
        <taxon>Gammaproteobacteria</taxon>
        <taxon>Enterobacterales</taxon>
        <taxon>Morganellaceae</taxon>
        <taxon>Providencia</taxon>
    </lineage>
</organism>
<sequence>MGTLENAPIEIQLAVDLIYLLESSDVETDVVLKALDIVKHDYLNKQAAEAACHSED</sequence>
<dbReference type="RefSeq" id="WP_006815135.1">
    <property type="nucleotide sequence ID" value="NZ_AP018946.1"/>
</dbReference>
<proteinExistence type="predicted"/>
<evidence type="ECO:0000313" key="1">
    <source>
        <dbReference type="EMBL" id="SUC36488.1"/>
    </source>
</evidence>
<reference evidence="1 2" key="1">
    <citation type="submission" date="2018-06" db="EMBL/GenBank/DDBJ databases">
        <authorList>
            <consortium name="Pathogen Informatics"/>
            <person name="Doyle S."/>
        </authorList>
    </citation>
    <scope>NUCLEOTIDE SEQUENCE [LARGE SCALE GENOMIC DNA]</scope>
    <source>
        <strain evidence="1 2">NCTC12026</strain>
    </source>
</reference>
<gene>
    <name evidence="1" type="ORF">NCTC12026_02914</name>
</gene>
<dbReference type="GeneID" id="93422105"/>